<keyword evidence="1" id="KW-0479">Metal-binding</keyword>
<name>A0A7H9HM72_9SACH</name>
<dbReference type="PANTHER" id="PTHR21354:SF0">
    <property type="entry name" value="ZINC FINGER PROTEIN 511"/>
    <property type="match status" value="1"/>
</dbReference>
<dbReference type="InterPro" id="IPR039258">
    <property type="entry name" value="ZNF511"/>
</dbReference>
<dbReference type="PROSITE" id="PS50157">
    <property type="entry name" value="ZINC_FINGER_C2H2_2"/>
    <property type="match status" value="1"/>
</dbReference>
<dbReference type="SMART" id="SM00355">
    <property type="entry name" value="ZnF_C2H2"/>
    <property type="match status" value="2"/>
</dbReference>
<dbReference type="InterPro" id="IPR013087">
    <property type="entry name" value="Znf_C2H2_type"/>
</dbReference>
<gene>
    <name evidence="3" type="ORF">HG537_0B02320</name>
</gene>
<evidence type="ECO:0000259" key="2">
    <source>
        <dbReference type="PROSITE" id="PS50157"/>
    </source>
</evidence>
<dbReference type="Proteomes" id="UP000510647">
    <property type="component" value="Chromosome 2"/>
</dbReference>
<dbReference type="OrthoDB" id="18440at2759"/>
<dbReference type="EMBL" id="CP059268">
    <property type="protein sequence ID" value="QLQ78884.1"/>
    <property type="molecule type" value="Genomic_DNA"/>
</dbReference>
<reference evidence="3 4" key="1">
    <citation type="submission" date="2020-06" db="EMBL/GenBank/DDBJ databases">
        <title>The yeast mating-type switching endonuclease HO is a domesticated member of an unorthodox homing genetic element family.</title>
        <authorList>
            <person name="Coughlan A.Y."/>
            <person name="Lombardi L."/>
            <person name="Braun-Galleani S."/>
            <person name="Martos A.R."/>
            <person name="Galeote V."/>
            <person name="Bigey F."/>
            <person name="Dequin S."/>
            <person name="Byrne K.P."/>
            <person name="Wolfe K.H."/>
        </authorList>
    </citation>
    <scope>NUCLEOTIDE SEQUENCE [LARGE SCALE GENOMIC DNA]</scope>
    <source>
        <strain evidence="3 4">CBS2947</strain>
    </source>
</reference>
<feature type="domain" description="C2H2-type" evidence="2">
    <location>
        <begin position="51"/>
        <end position="79"/>
    </location>
</feature>
<dbReference type="GO" id="GO:0008270">
    <property type="term" value="F:zinc ion binding"/>
    <property type="evidence" value="ECO:0007669"/>
    <property type="project" value="UniProtKB-KW"/>
</dbReference>
<organism evidence="3 4">
    <name type="scientific">Torulaspora globosa</name>
    <dbReference type="NCBI Taxonomy" id="48254"/>
    <lineage>
        <taxon>Eukaryota</taxon>
        <taxon>Fungi</taxon>
        <taxon>Dikarya</taxon>
        <taxon>Ascomycota</taxon>
        <taxon>Saccharomycotina</taxon>
        <taxon>Saccharomycetes</taxon>
        <taxon>Saccharomycetales</taxon>
        <taxon>Saccharomycetaceae</taxon>
        <taxon>Torulaspora</taxon>
    </lineage>
</organism>
<evidence type="ECO:0000313" key="3">
    <source>
        <dbReference type="EMBL" id="QLQ78884.1"/>
    </source>
</evidence>
<evidence type="ECO:0000256" key="1">
    <source>
        <dbReference type="PROSITE-ProRule" id="PRU00042"/>
    </source>
</evidence>
<keyword evidence="1" id="KW-0863">Zinc-finger</keyword>
<keyword evidence="4" id="KW-1185">Reference proteome</keyword>
<dbReference type="AlphaFoldDB" id="A0A7H9HM72"/>
<accession>A0A7H9HM72</accession>
<evidence type="ECO:0000313" key="4">
    <source>
        <dbReference type="Proteomes" id="UP000510647"/>
    </source>
</evidence>
<dbReference type="PROSITE" id="PS00028">
    <property type="entry name" value="ZINC_FINGER_C2H2_1"/>
    <property type="match status" value="2"/>
</dbReference>
<sequence length="128" mass="15075">MKRSFEASHDDRPESSFKTAELGVTCREPPCMNVYLPIELYQCHIEQYHDNRCVECGKNLVTESFLRLHLEEMHNPFNSGNGVRYSCFEDQCDEKFCSHQERISHAVKCHQYPENFHFDIVQNGQPFN</sequence>
<keyword evidence="1" id="KW-0862">Zinc</keyword>
<proteinExistence type="predicted"/>
<protein>
    <recommendedName>
        <fullName evidence="2">C2H2-type domain-containing protein</fullName>
    </recommendedName>
</protein>
<dbReference type="PANTHER" id="PTHR21354">
    <property type="entry name" value="ZINC FINGER PROTEIN 511"/>
    <property type="match status" value="1"/>
</dbReference>